<keyword evidence="1" id="KW-1133">Transmembrane helix</keyword>
<evidence type="ECO:0000313" key="3">
    <source>
        <dbReference type="Proteomes" id="UP001185899"/>
    </source>
</evidence>
<keyword evidence="1" id="KW-0812">Transmembrane</keyword>
<organism evidence="2 3">
    <name type="scientific">Rhodococcus cercidiphylli</name>
    <dbReference type="NCBI Taxonomy" id="489916"/>
    <lineage>
        <taxon>Bacteria</taxon>
        <taxon>Bacillati</taxon>
        <taxon>Actinomycetota</taxon>
        <taxon>Actinomycetes</taxon>
        <taxon>Mycobacteriales</taxon>
        <taxon>Nocardiaceae</taxon>
        <taxon>Rhodococcus</taxon>
    </lineage>
</organism>
<name>A0ABU4ATC2_9NOCA</name>
<feature type="transmembrane region" description="Helical" evidence="1">
    <location>
        <begin position="34"/>
        <end position="53"/>
    </location>
</feature>
<dbReference type="EMBL" id="JAWLKE010000001">
    <property type="protein sequence ID" value="MDV6229474.1"/>
    <property type="molecule type" value="Genomic_DNA"/>
</dbReference>
<comment type="caution">
    <text evidence="2">The sequence shown here is derived from an EMBL/GenBank/DDBJ whole genome shotgun (WGS) entry which is preliminary data.</text>
</comment>
<feature type="transmembrane region" description="Helical" evidence="1">
    <location>
        <begin position="59"/>
        <end position="77"/>
    </location>
</feature>
<keyword evidence="3" id="KW-1185">Reference proteome</keyword>
<dbReference type="Proteomes" id="UP001185899">
    <property type="component" value="Unassembled WGS sequence"/>
</dbReference>
<evidence type="ECO:0008006" key="4">
    <source>
        <dbReference type="Google" id="ProtNLM"/>
    </source>
</evidence>
<protein>
    <recommendedName>
        <fullName evidence="4">Integral membrane protein</fullName>
    </recommendedName>
</protein>
<dbReference type="RefSeq" id="WP_094688713.1">
    <property type="nucleotide sequence ID" value="NZ_JAWLKE010000001.1"/>
</dbReference>
<gene>
    <name evidence="2" type="ORF">R3P95_02875</name>
</gene>
<evidence type="ECO:0000256" key="1">
    <source>
        <dbReference type="SAM" id="Phobius"/>
    </source>
</evidence>
<keyword evidence="1" id="KW-0472">Membrane</keyword>
<sequence length="217" mass="23463">MPSESRPGDSRSNAGPVALDLVSVEFLAPRLRKIMVGSAVIGIVLAVVLALFAPVWVAVLVGVIVGGPAVLSGWLGLRRRVWLDGPQLCARGLRTRRLKMPEVVTAELTIRTAGIDQISLRLYDGRTHIVVPLALYTRDGGRELPILALRSLADSLWTTELVPAAAIASVLVDQLRAEARDAGLDQRPLYRAVELVRSKGRTPQATLTDREVAQLLD</sequence>
<evidence type="ECO:0000313" key="2">
    <source>
        <dbReference type="EMBL" id="MDV6229474.1"/>
    </source>
</evidence>
<reference evidence="2 3" key="1">
    <citation type="submission" date="2023-10" db="EMBL/GenBank/DDBJ databases">
        <title>Development of a sustainable strategy for remediation of hydrocarbon-contaminated territories based on the waste exchange concept.</title>
        <authorList>
            <person name="Krivoruchko A."/>
        </authorList>
    </citation>
    <scope>NUCLEOTIDE SEQUENCE [LARGE SCALE GENOMIC DNA]</scope>
    <source>
        <strain evidence="2 3">IEGM 1322</strain>
    </source>
</reference>
<accession>A0ABU4ATC2</accession>
<proteinExistence type="predicted"/>